<gene>
    <name evidence="10" type="ORF">FC46_GL000766</name>
</gene>
<evidence type="ECO:0000256" key="5">
    <source>
        <dbReference type="ARBA" id="ARBA00022842"/>
    </source>
</evidence>
<accession>A0A0R1U8L2</accession>
<dbReference type="STRING" id="1423763.FC46_GL000766"/>
<keyword evidence="2" id="KW-0479">Metal-binding</keyword>
<evidence type="ECO:0000256" key="6">
    <source>
        <dbReference type="ARBA" id="ARBA00023118"/>
    </source>
</evidence>
<dbReference type="InterPro" id="IPR042206">
    <property type="entry name" value="CRISPR-assoc_Cas1_C"/>
</dbReference>
<sequence length="301" mass="34453">MAWRDVFITNPCRISYTNNNIIVQTSEGANYLNLNDLQSLIIDTPEAVITSRALSEIAKNQISFMMADENFLPSITLSSPIGSTFSVKKINSQINWSEDRKNTLWTKIIYRKISNQINTAQELKCNVIGMQKHLDKLEYGDKTNQEAIVANLYFSLIAGKGFKRREESFPINNCLDYGYAVLLNRISMEIAGHGFLLQLGIHHCSVANPYNLSSDLIESWRFIMDDYVFKNDITDLNTLNKARLIDRLNHEIKFNGKRQLVSNAIKIYVNDCLNYLNEKKDDISFEVEKIEDSDNENASDV</sequence>
<evidence type="ECO:0000256" key="2">
    <source>
        <dbReference type="ARBA" id="ARBA00022723"/>
    </source>
</evidence>
<dbReference type="InterPro" id="IPR019855">
    <property type="entry name" value="CRISPR-assoc_Cas1_NMENI"/>
</dbReference>
<dbReference type="RefSeq" id="WP_057799110.1">
    <property type="nucleotide sequence ID" value="NZ_AZFM01000021.1"/>
</dbReference>
<keyword evidence="4" id="KW-0378">Hydrolase</keyword>
<evidence type="ECO:0000313" key="11">
    <source>
        <dbReference type="Proteomes" id="UP000051036"/>
    </source>
</evidence>
<keyword evidence="7" id="KW-0238">DNA-binding</keyword>
<evidence type="ECO:0000256" key="8">
    <source>
        <dbReference type="ARBA" id="ARBA00023211"/>
    </source>
</evidence>
<keyword evidence="8" id="KW-0464">Manganese</keyword>
<dbReference type="GO" id="GO:0016787">
    <property type="term" value="F:hydrolase activity"/>
    <property type="evidence" value="ECO:0007669"/>
    <property type="project" value="UniProtKB-KW"/>
</dbReference>
<dbReference type="AlphaFoldDB" id="A0A0R1U8L2"/>
<dbReference type="EMBL" id="AZFM01000021">
    <property type="protein sequence ID" value="KRL89591.1"/>
    <property type="molecule type" value="Genomic_DNA"/>
</dbReference>
<name>A0A0R1U8L2_9LACO</name>
<dbReference type="PATRIC" id="fig|1423763.3.peg.773"/>
<keyword evidence="11" id="KW-1185">Reference proteome</keyword>
<keyword evidence="6" id="KW-0051">Antiviral defense</keyword>
<dbReference type="Pfam" id="PF01867">
    <property type="entry name" value="Cas_Cas1"/>
    <property type="match status" value="1"/>
</dbReference>
<proteinExistence type="predicted"/>
<evidence type="ECO:0000256" key="4">
    <source>
        <dbReference type="ARBA" id="ARBA00022801"/>
    </source>
</evidence>
<dbReference type="GO" id="GO:0046872">
    <property type="term" value="F:metal ion binding"/>
    <property type="evidence" value="ECO:0007669"/>
    <property type="project" value="UniProtKB-KW"/>
</dbReference>
<protein>
    <submittedName>
        <fullName evidence="10">CRISPR-associated protein cas1</fullName>
    </submittedName>
</protein>
<dbReference type="InterPro" id="IPR002729">
    <property type="entry name" value="CRISPR-assoc_Cas1"/>
</dbReference>
<evidence type="ECO:0000256" key="1">
    <source>
        <dbReference type="ARBA" id="ARBA00022722"/>
    </source>
</evidence>
<evidence type="ECO:0000256" key="7">
    <source>
        <dbReference type="ARBA" id="ARBA00023125"/>
    </source>
</evidence>
<comment type="subunit">
    <text evidence="9">Homodimer, forms a heterotetramer with a Cas2 homodimer.</text>
</comment>
<dbReference type="GO" id="GO:0043571">
    <property type="term" value="P:maintenance of CRISPR repeat elements"/>
    <property type="evidence" value="ECO:0007669"/>
    <property type="project" value="InterPro"/>
</dbReference>
<dbReference type="InterPro" id="IPR050646">
    <property type="entry name" value="Cas1"/>
</dbReference>
<dbReference type="GO" id="GO:0003677">
    <property type="term" value="F:DNA binding"/>
    <property type="evidence" value="ECO:0007669"/>
    <property type="project" value="UniProtKB-KW"/>
</dbReference>
<reference evidence="10 11" key="1">
    <citation type="journal article" date="2015" name="Genome Announc.">
        <title>Expanding the biotechnology potential of lactobacilli through comparative genomics of 213 strains and associated genera.</title>
        <authorList>
            <person name="Sun Z."/>
            <person name="Harris H.M."/>
            <person name="McCann A."/>
            <person name="Guo C."/>
            <person name="Argimon S."/>
            <person name="Zhang W."/>
            <person name="Yang X."/>
            <person name="Jeffery I.B."/>
            <person name="Cooney J.C."/>
            <person name="Kagawa T.F."/>
            <person name="Liu W."/>
            <person name="Song Y."/>
            <person name="Salvetti E."/>
            <person name="Wrobel A."/>
            <person name="Rasinkangas P."/>
            <person name="Parkhill J."/>
            <person name="Rea M.C."/>
            <person name="O'Sullivan O."/>
            <person name="Ritari J."/>
            <person name="Douillard F.P."/>
            <person name="Paul Ross R."/>
            <person name="Yang R."/>
            <person name="Briner A.E."/>
            <person name="Felis G.E."/>
            <person name="de Vos W.M."/>
            <person name="Barrangou R."/>
            <person name="Klaenhammer T.R."/>
            <person name="Caufield P.W."/>
            <person name="Cui Y."/>
            <person name="Zhang H."/>
            <person name="O'Toole P.W."/>
        </authorList>
    </citation>
    <scope>NUCLEOTIDE SEQUENCE [LARGE SCALE GENOMIC DNA]</scope>
    <source>
        <strain evidence="10 11">DSM 16043</strain>
    </source>
</reference>
<organism evidence="10 11">
    <name type="scientific">Lactobacillus kalixensis DSM 16043</name>
    <dbReference type="NCBI Taxonomy" id="1423763"/>
    <lineage>
        <taxon>Bacteria</taxon>
        <taxon>Bacillati</taxon>
        <taxon>Bacillota</taxon>
        <taxon>Bacilli</taxon>
        <taxon>Lactobacillales</taxon>
        <taxon>Lactobacillaceae</taxon>
        <taxon>Lactobacillus</taxon>
    </lineage>
</organism>
<keyword evidence="3" id="KW-0255">Endonuclease</keyword>
<evidence type="ECO:0000256" key="3">
    <source>
        <dbReference type="ARBA" id="ARBA00022759"/>
    </source>
</evidence>
<dbReference type="GO" id="GO:0051607">
    <property type="term" value="P:defense response to virus"/>
    <property type="evidence" value="ECO:0007669"/>
    <property type="project" value="UniProtKB-KW"/>
</dbReference>
<dbReference type="PANTHER" id="PTHR34353">
    <property type="entry name" value="CRISPR-ASSOCIATED ENDONUCLEASE CAS1 1"/>
    <property type="match status" value="1"/>
</dbReference>
<evidence type="ECO:0000256" key="9">
    <source>
        <dbReference type="ARBA" id="ARBA00038592"/>
    </source>
</evidence>
<dbReference type="Proteomes" id="UP000051036">
    <property type="component" value="Unassembled WGS sequence"/>
</dbReference>
<dbReference type="OrthoDB" id="9803119at2"/>
<dbReference type="PANTHER" id="PTHR34353:SF2">
    <property type="entry name" value="CRISPR-ASSOCIATED ENDONUCLEASE CAS1 1"/>
    <property type="match status" value="1"/>
</dbReference>
<keyword evidence="5" id="KW-0460">Magnesium</keyword>
<comment type="caution">
    <text evidence="10">The sequence shown here is derived from an EMBL/GenBank/DDBJ whole genome shotgun (WGS) entry which is preliminary data.</text>
</comment>
<dbReference type="GO" id="GO:0004520">
    <property type="term" value="F:DNA endonuclease activity"/>
    <property type="evidence" value="ECO:0007669"/>
    <property type="project" value="InterPro"/>
</dbReference>
<keyword evidence="1" id="KW-0540">Nuclease</keyword>
<evidence type="ECO:0000313" key="10">
    <source>
        <dbReference type="EMBL" id="KRL89591.1"/>
    </source>
</evidence>
<dbReference type="NCBIfam" id="TIGR03639">
    <property type="entry name" value="cas1_NMENI"/>
    <property type="match status" value="1"/>
</dbReference>
<dbReference type="Gene3D" id="1.20.120.920">
    <property type="entry name" value="CRISPR-associated endonuclease Cas1, C-terminal domain"/>
    <property type="match status" value="1"/>
</dbReference>